<dbReference type="AlphaFoldDB" id="A0AAN8Q3E1"/>
<comment type="caution">
    <text evidence="2">The sequence shown here is derived from an EMBL/GenBank/DDBJ whole genome shotgun (WGS) entry which is preliminary data.</text>
</comment>
<evidence type="ECO:0008006" key="4">
    <source>
        <dbReference type="Google" id="ProtNLM"/>
    </source>
</evidence>
<name>A0AAN8Q3E1_PATCE</name>
<comment type="similarity">
    <text evidence="1">Belongs to the STXBP/unc-18/SEC1 family.</text>
</comment>
<proteinExistence type="inferred from homology"/>
<organism evidence="2 3">
    <name type="scientific">Patella caerulea</name>
    <name type="common">Rayed Mediterranean limpet</name>
    <dbReference type="NCBI Taxonomy" id="87958"/>
    <lineage>
        <taxon>Eukaryota</taxon>
        <taxon>Metazoa</taxon>
        <taxon>Spiralia</taxon>
        <taxon>Lophotrochozoa</taxon>
        <taxon>Mollusca</taxon>
        <taxon>Gastropoda</taxon>
        <taxon>Patellogastropoda</taxon>
        <taxon>Patelloidea</taxon>
        <taxon>Patellidae</taxon>
        <taxon>Patella</taxon>
    </lineage>
</organism>
<evidence type="ECO:0000313" key="2">
    <source>
        <dbReference type="EMBL" id="KAK6196032.1"/>
    </source>
</evidence>
<dbReference type="InterPro" id="IPR001619">
    <property type="entry name" value="Sec1-like"/>
</dbReference>
<dbReference type="EMBL" id="JAZGQO010000001">
    <property type="protein sequence ID" value="KAK6196032.1"/>
    <property type="molecule type" value="Genomic_DNA"/>
</dbReference>
<dbReference type="Pfam" id="PF00995">
    <property type="entry name" value="Sec1"/>
    <property type="match status" value="1"/>
</dbReference>
<dbReference type="Gene3D" id="3.40.50.1910">
    <property type="match status" value="1"/>
</dbReference>
<keyword evidence="3" id="KW-1185">Reference proteome</keyword>
<evidence type="ECO:0000313" key="3">
    <source>
        <dbReference type="Proteomes" id="UP001347796"/>
    </source>
</evidence>
<sequence>MKSIGQCSRELWEKIETKLNHGVVFIDNACAELLHWNGGMNRFLSAGAQDVREFSSFESGNKSQMKGVFILSTPLYDVGGDIIKDIITSSNFQYVIVVSTVGSHVHLYNKTGSTEGDEQAFMEKYEEKLLQWMGNMNYTAEIMILPLFTAEISSGCFVTPAFSSLFPLLSTDVKRVELLHNSHCLNKAEKKTFDEPSDIENNHLPKSYLTLLKMFASGLNGLLESLDVKEDIYYIGHTSRCLANELDLYPPARNRRKVAKGKASIVFIDRTLDLCTPVTHQYDCLLDKIINILPKLPGHNNDTLINMSSLCSVKNEVDETVIEAGCLARSSQSLSQSSPINSLVTPKVKEGLMDVNRQLVESASNVKLPVKLSGKPGRVTPNVLYDTLNLFRANYSAIQPNLDILQVAMATAQTISHKKHGNLDNIVSVEKKILQMVGDKDSPSILSELTKILKTESQKPKSERILNLDDILSLLMFSYSLSGADFSEDEENQFQADLIEVIMEEKEDLPPILKAIIGDTINRSIVMAIVEDIWCKLVAIGTARQDLQQFSSVYERGGIMAPTECKPLLNQIIEEILNPAKTEIVDIKYKQSGMKDLLKSGFGLFMNVSKPRPSDHPLLLLYIVGGVTPTEVKHIQDIVHKSKTQIQVVIGSTRLLRNTDAILSSLSADNVTFQS</sequence>
<gene>
    <name evidence="2" type="ORF">SNE40_001335</name>
</gene>
<evidence type="ECO:0000256" key="1">
    <source>
        <dbReference type="ARBA" id="ARBA00009884"/>
    </source>
</evidence>
<dbReference type="PANTHER" id="PTHR11679">
    <property type="entry name" value="VESICLE PROTEIN SORTING-ASSOCIATED"/>
    <property type="match status" value="1"/>
</dbReference>
<dbReference type="InterPro" id="IPR036045">
    <property type="entry name" value="Sec1-like_sf"/>
</dbReference>
<accession>A0AAN8Q3E1</accession>
<dbReference type="GO" id="GO:0016192">
    <property type="term" value="P:vesicle-mediated transport"/>
    <property type="evidence" value="ECO:0007669"/>
    <property type="project" value="InterPro"/>
</dbReference>
<protein>
    <recommendedName>
        <fullName evidence="4">Sec1 family domain-containing protein 2</fullName>
    </recommendedName>
</protein>
<dbReference type="Proteomes" id="UP001347796">
    <property type="component" value="Unassembled WGS sequence"/>
</dbReference>
<reference evidence="2 3" key="1">
    <citation type="submission" date="2024-01" db="EMBL/GenBank/DDBJ databases">
        <title>The genome of the rayed Mediterranean limpet Patella caerulea (Linnaeus, 1758).</title>
        <authorList>
            <person name="Anh-Thu Weber A."/>
            <person name="Halstead-Nussloch G."/>
        </authorList>
    </citation>
    <scope>NUCLEOTIDE SEQUENCE [LARGE SCALE GENOMIC DNA]</scope>
    <source>
        <strain evidence="2">AATW-2023a</strain>
        <tissue evidence="2">Whole specimen</tissue>
    </source>
</reference>
<dbReference type="SUPFAM" id="SSF56815">
    <property type="entry name" value="Sec1/munc18-like (SM) proteins"/>
    <property type="match status" value="1"/>
</dbReference>
<dbReference type="InterPro" id="IPR027482">
    <property type="entry name" value="Sec1-like_dom2"/>
</dbReference>